<organism evidence="1 2">
    <name type="scientific">Staphylococcus caprae</name>
    <dbReference type="NCBI Taxonomy" id="29380"/>
    <lineage>
        <taxon>Bacteria</taxon>
        <taxon>Bacillati</taxon>
        <taxon>Bacillota</taxon>
        <taxon>Bacilli</taxon>
        <taxon>Bacillales</taxon>
        <taxon>Staphylococcaceae</taxon>
        <taxon>Staphylococcus</taxon>
    </lineage>
</organism>
<protein>
    <recommendedName>
        <fullName evidence="3">DNA-binding protein</fullName>
    </recommendedName>
</protein>
<keyword evidence="2" id="KW-1185">Reference proteome</keyword>
<reference evidence="1 2" key="1">
    <citation type="submission" date="2018-05" db="EMBL/GenBank/DDBJ databases">
        <title>Complete genome sequencing of three human clinical isolates of Staphylococcus caprae reveals virulence factors similar to those of S. epidermidis and S. capitis.</title>
        <authorList>
            <person name="Watanabe S."/>
            <person name="Cui L."/>
        </authorList>
    </citation>
    <scope>NUCLEOTIDE SEQUENCE [LARGE SCALE GENOMIC DNA]</scope>
    <source>
        <strain evidence="1 2">JMUB590</strain>
    </source>
</reference>
<evidence type="ECO:0000313" key="1">
    <source>
        <dbReference type="EMBL" id="BBD92635.1"/>
    </source>
</evidence>
<dbReference type="EMBL" id="AP018586">
    <property type="protein sequence ID" value="BBD92635.1"/>
    <property type="molecule type" value="Genomic_DNA"/>
</dbReference>
<proteinExistence type="predicted"/>
<evidence type="ECO:0000313" key="2">
    <source>
        <dbReference type="Proteomes" id="UP000274772"/>
    </source>
</evidence>
<name>A0ABM7FVT5_9STAP</name>
<gene>
    <name evidence="1" type="ORF">JMUB590_1577</name>
</gene>
<dbReference type="RefSeq" id="WP_002442668.1">
    <property type="nucleotide sequence ID" value="NZ_AP018586.1"/>
</dbReference>
<dbReference type="GeneID" id="58051332"/>
<evidence type="ECO:0008006" key="3">
    <source>
        <dbReference type="Google" id="ProtNLM"/>
    </source>
</evidence>
<sequence>MSNITIHIDDQFMHKLVEDKLEKILQNYKRQYASVDIKDLVMITGLSKSTLQNKIVCEPEIVKITRRIGSRVIYLYPQVLEAYQQVITRISN</sequence>
<accession>A0ABM7FVT5</accession>
<dbReference type="Proteomes" id="UP000274772">
    <property type="component" value="Chromosome"/>
</dbReference>